<dbReference type="EMBL" id="JAAQOM010000001">
    <property type="protein sequence ID" value="NIA52156.1"/>
    <property type="molecule type" value="Genomic_DNA"/>
</dbReference>
<gene>
    <name evidence="1" type="ORF">HAV22_00625</name>
</gene>
<organism evidence="1 2">
    <name type="scientific">Telluria antibiotica</name>
    <dbReference type="NCBI Taxonomy" id="2717319"/>
    <lineage>
        <taxon>Bacteria</taxon>
        <taxon>Pseudomonadati</taxon>
        <taxon>Pseudomonadota</taxon>
        <taxon>Betaproteobacteria</taxon>
        <taxon>Burkholderiales</taxon>
        <taxon>Oxalobacteraceae</taxon>
        <taxon>Telluria group</taxon>
        <taxon>Telluria</taxon>
    </lineage>
</organism>
<dbReference type="RefSeq" id="WP_166855459.1">
    <property type="nucleotide sequence ID" value="NZ_JAAQOM010000001.1"/>
</dbReference>
<reference evidence="1 2" key="1">
    <citation type="submission" date="2020-03" db="EMBL/GenBank/DDBJ databases">
        <title>Genome sequence of strain Massilia sp. TW-1.</title>
        <authorList>
            <person name="Chaudhary D.K."/>
        </authorList>
    </citation>
    <scope>NUCLEOTIDE SEQUENCE [LARGE SCALE GENOMIC DNA]</scope>
    <source>
        <strain evidence="1 2">TW-1</strain>
    </source>
</reference>
<name>A0ABX0P4M7_9BURK</name>
<keyword evidence="2" id="KW-1185">Reference proteome</keyword>
<accession>A0ABX0P4M7</accession>
<dbReference type="Proteomes" id="UP000716322">
    <property type="component" value="Unassembled WGS sequence"/>
</dbReference>
<sequence>MGDPATLGRVRVALRPSACWRTAGSPVRRHCTFDVGPPRLCADDR</sequence>
<evidence type="ECO:0000313" key="2">
    <source>
        <dbReference type="Proteomes" id="UP000716322"/>
    </source>
</evidence>
<protein>
    <submittedName>
        <fullName evidence="1">Uncharacterized protein</fullName>
    </submittedName>
</protein>
<evidence type="ECO:0000313" key="1">
    <source>
        <dbReference type="EMBL" id="NIA52156.1"/>
    </source>
</evidence>
<comment type="caution">
    <text evidence="1">The sequence shown here is derived from an EMBL/GenBank/DDBJ whole genome shotgun (WGS) entry which is preliminary data.</text>
</comment>
<proteinExistence type="predicted"/>